<proteinExistence type="inferred from homology"/>
<keyword evidence="9" id="KW-0346">Stress response</keyword>
<dbReference type="PANTHER" id="PTHR13408:SF0">
    <property type="entry name" value="DNA-DIRECTED RNA POLYMERASE III SUBUNIT RPC4"/>
    <property type="match status" value="1"/>
</dbReference>
<gene>
    <name evidence="9" type="ORF">C7M84_001090</name>
</gene>
<dbReference type="SUPFAM" id="SSF53067">
    <property type="entry name" value="Actin-like ATPase domain"/>
    <property type="match status" value="1"/>
</dbReference>
<keyword evidence="4" id="KW-0547">Nucleotide-binding</keyword>
<feature type="compositionally biased region" description="Polar residues" evidence="8">
    <location>
        <begin position="47"/>
        <end position="56"/>
    </location>
</feature>
<dbReference type="PROSITE" id="PS00297">
    <property type="entry name" value="HSP70_1"/>
    <property type="match status" value="1"/>
</dbReference>
<dbReference type="InterPro" id="IPR007811">
    <property type="entry name" value="RPC4"/>
</dbReference>
<dbReference type="InterPro" id="IPR043129">
    <property type="entry name" value="ATPase_NBD"/>
</dbReference>
<dbReference type="GO" id="GO:0005666">
    <property type="term" value="C:RNA polymerase III complex"/>
    <property type="evidence" value="ECO:0007669"/>
    <property type="project" value="InterPro"/>
</dbReference>
<dbReference type="Gene3D" id="3.30.420.40">
    <property type="match status" value="1"/>
</dbReference>
<dbReference type="Gene3D" id="3.30.30.30">
    <property type="match status" value="1"/>
</dbReference>
<keyword evidence="6" id="KW-0804">Transcription</keyword>
<feature type="compositionally biased region" description="Basic and acidic residues" evidence="8">
    <location>
        <begin position="1"/>
        <end position="19"/>
    </location>
</feature>
<keyword evidence="5" id="KW-0067">ATP-binding</keyword>
<protein>
    <submittedName>
        <fullName evidence="9">Heat shock protein cognate 5</fullName>
    </submittedName>
</protein>
<dbReference type="FunFam" id="3.30.30.30:FF:000003">
    <property type="entry name" value="Heat shock protein 9"/>
    <property type="match status" value="1"/>
</dbReference>
<evidence type="ECO:0000256" key="4">
    <source>
        <dbReference type="ARBA" id="ARBA00022741"/>
    </source>
</evidence>
<feature type="compositionally biased region" description="Basic and acidic residues" evidence="8">
    <location>
        <begin position="74"/>
        <end position="104"/>
    </location>
</feature>
<accession>A0A423TUN6</accession>
<evidence type="ECO:0000256" key="3">
    <source>
        <dbReference type="ARBA" id="ARBA00022478"/>
    </source>
</evidence>
<dbReference type="EMBL" id="QCYY01001145">
    <property type="protein sequence ID" value="ROT80183.1"/>
    <property type="molecule type" value="Genomic_DNA"/>
</dbReference>
<dbReference type="Proteomes" id="UP000283509">
    <property type="component" value="Unassembled WGS sequence"/>
</dbReference>
<dbReference type="AlphaFoldDB" id="A0A423TUN6"/>
<evidence type="ECO:0000256" key="1">
    <source>
        <dbReference type="ARBA" id="ARBA00004123"/>
    </source>
</evidence>
<evidence type="ECO:0000256" key="2">
    <source>
        <dbReference type="ARBA" id="ARBA00007381"/>
    </source>
</evidence>
<sequence>MTEQNEEVKNAVLKSRDKGGTGTMAPGPSGSMSVRLPSFRGPRDLTLSASSASTPIKPTLITRPRKTFSPNIPVRREKNEKVLESKAEKSQKRNRDRDKKEGGRGRGRGRAKEFVQTTGSLFGEGIAATPQRRAGGGYGFGWGGGGGGGGTGKAGDAGFIHKPVLNLDTVNNIDKDHEDQKLKDLLRDNFIDDPSDLLERDSDEDLFPVQLPMVDTGRGFKEEDANQDVKIKKAEPVITPDGTEVKSEPADPEEAMAVVNDAAAAEETKDIKKENLLKHTDKKVTMKGGLPAKEKTPEPSVVQLLSGKHKDFMFFQLPNSLPSHPPDIKQEPHTTQQKQSQPNNVNSATADEEDEKKAQPQYCTLNTLPEGQIGKLKIYKSGKTELWLGEHKLIVNKGTQVGFLQMLSKAKLLATNLCALSARQHVAQRVQQASAQGFLSQRDNLSMQTRFKSDGVKGAVIGIDLGTTNSCVAVMEGKNAKVITNAEGDRTTPSIVAFTKDGERLVGIQAKRQAVTNSGNTFYATKRLIGRKYDDSEIKKDRDTVAFKIVRASNGDAWVQADDGQMYSPSQIGAFTLIKMKKQQRLTLILLLRMQSSLCLPTSMTPSDRPQKMPDRLLD</sequence>
<dbReference type="GO" id="GO:0042797">
    <property type="term" value="P:tRNA transcription by RNA polymerase III"/>
    <property type="evidence" value="ECO:0007669"/>
    <property type="project" value="TreeGrafter"/>
</dbReference>
<organism evidence="9 10">
    <name type="scientific">Penaeus vannamei</name>
    <name type="common">Whiteleg shrimp</name>
    <name type="synonym">Litopenaeus vannamei</name>
    <dbReference type="NCBI Taxonomy" id="6689"/>
    <lineage>
        <taxon>Eukaryota</taxon>
        <taxon>Metazoa</taxon>
        <taxon>Ecdysozoa</taxon>
        <taxon>Arthropoda</taxon>
        <taxon>Crustacea</taxon>
        <taxon>Multicrustacea</taxon>
        <taxon>Malacostraca</taxon>
        <taxon>Eumalacostraca</taxon>
        <taxon>Eucarida</taxon>
        <taxon>Decapoda</taxon>
        <taxon>Dendrobranchiata</taxon>
        <taxon>Penaeoidea</taxon>
        <taxon>Penaeidae</taxon>
        <taxon>Penaeus</taxon>
    </lineage>
</organism>
<dbReference type="InterPro" id="IPR013126">
    <property type="entry name" value="Hsp_70_fam"/>
</dbReference>
<dbReference type="GO" id="GO:0005524">
    <property type="term" value="F:ATP binding"/>
    <property type="evidence" value="ECO:0007669"/>
    <property type="project" value="UniProtKB-KW"/>
</dbReference>
<dbReference type="GO" id="GO:0003677">
    <property type="term" value="F:DNA binding"/>
    <property type="evidence" value="ECO:0007669"/>
    <property type="project" value="InterPro"/>
</dbReference>
<keyword evidence="3" id="KW-0240">DNA-directed RNA polymerase</keyword>
<dbReference type="STRING" id="6689.A0A423TUN6"/>
<comment type="caution">
    <text evidence="9">The sequence shown here is derived from an EMBL/GenBank/DDBJ whole genome shotgun (WGS) entry which is preliminary data.</text>
</comment>
<evidence type="ECO:0000256" key="8">
    <source>
        <dbReference type="SAM" id="MobiDB-lite"/>
    </source>
</evidence>
<dbReference type="OrthoDB" id="5836119at2759"/>
<reference evidence="9 10" key="1">
    <citation type="submission" date="2018-04" db="EMBL/GenBank/DDBJ databases">
        <authorList>
            <person name="Zhang X."/>
            <person name="Yuan J."/>
            <person name="Li F."/>
            <person name="Xiang J."/>
        </authorList>
    </citation>
    <scope>NUCLEOTIDE SEQUENCE [LARGE SCALE GENOMIC DNA]</scope>
    <source>
        <tissue evidence="9">Muscle</tissue>
    </source>
</reference>
<dbReference type="Pfam" id="PF00012">
    <property type="entry name" value="HSP70"/>
    <property type="match status" value="1"/>
</dbReference>
<comment type="subcellular location">
    <subcellularLocation>
        <location evidence="1">Nucleus</location>
    </subcellularLocation>
</comment>
<dbReference type="Pfam" id="PF05132">
    <property type="entry name" value="RNA_pol_Rpc4"/>
    <property type="match status" value="1"/>
</dbReference>
<keyword evidence="10" id="KW-1185">Reference proteome</keyword>
<evidence type="ECO:0000313" key="10">
    <source>
        <dbReference type="Proteomes" id="UP000283509"/>
    </source>
</evidence>
<keyword evidence="7" id="KW-0539">Nucleus</keyword>
<feature type="region of interest" description="Disordered" evidence="8">
    <location>
        <begin position="1"/>
        <end position="118"/>
    </location>
</feature>
<name>A0A423TUN6_PENVA</name>
<dbReference type="InterPro" id="IPR018181">
    <property type="entry name" value="Heat_shock_70_CS"/>
</dbReference>
<evidence type="ECO:0000256" key="7">
    <source>
        <dbReference type="ARBA" id="ARBA00023242"/>
    </source>
</evidence>
<dbReference type="FunFam" id="3.30.420.40:FF:000028">
    <property type="entry name" value="heat shock 70 kDa protein-like"/>
    <property type="match status" value="1"/>
</dbReference>
<feature type="region of interest" description="Disordered" evidence="8">
    <location>
        <begin position="317"/>
        <end position="358"/>
    </location>
</feature>
<evidence type="ECO:0000256" key="6">
    <source>
        <dbReference type="ARBA" id="ARBA00023163"/>
    </source>
</evidence>
<reference evidence="9 10" key="2">
    <citation type="submission" date="2019-01" db="EMBL/GenBank/DDBJ databases">
        <title>The decoding of complex shrimp genome reveals the adaptation for benthos swimmer, frequently molting mechanism and breeding impact on genome.</title>
        <authorList>
            <person name="Sun Y."/>
            <person name="Gao Y."/>
            <person name="Yu Y."/>
        </authorList>
    </citation>
    <scope>NUCLEOTIDE SEQUENCE [LARGE SCALE GENOMIC DNA]</scope>
    <source>
        <tissue evidence="9">Muscle</tissue>
    </source>
</reference>
<evidence type="ECO:0000313" key="9">
    <source>
        <dbReference type="EMBL" id="ROT80183.1"/>
    </source>
</evidence>
<dbReference type="GO" id="GO:0140662">
    <property type="term" value="F:ATP-dependent protein folding chaperone"/>
    <property type="evidence" value="ECO:0007669"/>
    <property type="project" value="InterPro"/>
</dbReference>
<feature type="compositionally biased region" description="Polar residues" evidence="8">
    <location>
        <begin position="333"/>
        <end position="349"/>
    </location>
</feature>
<dbReference type="PANTHER" id="PTHR13408">
    <property type="entry name" value="DNA-DIRECTED RNA POLYMERASE III"/>
    <property type="match status" value="1"/>
</dbReference>
<evidence type="ECO:0000256" key="5">
    <source>
        <dbReference type="ARBA" id="ARBA00022840"/>
    </source>
</evidence>
<comment type="similarity">
    <text evidence="2">Belongs to the heat shock protein 70 family.</text>
</comment>
<dbReference type="PRINTS" id="PR00301">
    <property type="entry name" value="HEATSHOCK70"/>
</dbReference>